<protein>
    <submittedName>
        <fullName evidence="2">Uncharacterized protein</fullName>
    </submittedName>
</protein>
<gene>
    <name evidence="2" type="ORF">E5288_WYG009853</name>
</gene>
<reference evidence="2" key="1">
    <citation type="submission" date="2019-10" db="EMBL/GenBank/DDBJ databases">
        <title>The sequence and de novo assembly of the wild yak genome.</title>
        <authorList>
            <person name="Liu Y."/>
        </authorList>
    </citation>
    <scope>NUCLEOTIDE SEQUENCE [LARGE SCALE GENOMIC DNA]</scope>
    <source>
        <strain evidence="2">WY2019</strain>
    </source>
</reference>
<evidence type="ECO:0000256" key="1">
    <source>
        <dbReference type="SAM" id="MobiDB-lite"/>
    </source>
</evidence>
<evidence type="ECO:0000313" key="3">
    <source>
        <dbReference type="Proteomes" id="UP000322234"/>
    </source>
</evidence>
<dbReference type="AlphaFoldDB" id="A0A6B0RXY1"/>
<name>A0A6B0RXY1_9CETA</name>
<proteinExistence type="predicted"/>
<organism evidence="2 3">
    <name type="scientific">Bos mutus</name>
    <name type="common">wild yak</name>
    <dbReference type="NCBI Taxonomy" id="72004"/>
    <lineage>
        <taxon>Eukaryota</taxon>
        <taxon>Metazoa</taxon>
        <taxon>Chordata</taxon>
        <taxon>Craniata</taxon>
        <taxon>Vertebrata</taxon>
        <taxon>Euteleostomi</taxon>
        <taxon>Mammalia</taxon>
        <taxon>Eutheria</taxon>
        <taxon>Laurasiatheria</taxon>
        <taxon>Artiodactyla</taxon>
        <taxon>Ruminantia</taxon>
        <taxon>Pecora</taxon>
        <taxon>Bovidae</taxon>
        <taxon>Bovinae</taxon>
        <taxon>Bos</taxon>
    </lineage>
</organism>
<accession>A0A6B0RXY1</accession>
<evidence type="ECO:0000313" key="2">
    <source>
        <dbReference type="EMBL" id="MXQ92063.1"/>
    </source>
</evidence>
<feature type="compositionally biased region" description="Polar residues" evidence="1">
    <location>
        <begin position="39"/>
        <end position="51"/>
    </location>
</feature>
<keyword evidence="3" id="KW-1185">Reference proteome</keyword>
<dbReference type="EMBL" id="VBQZ03000078">
    <property type="protein sequence ID" value="MXQ92063.1"/>
    <property type="molecule type" value="Genomic_DNA"/>
</dbReference>
<dbReference type="Proteomes" id="UP000322234">
    <property type="component" value="Unassembled WGS sequence"/>
</dbReference>
<feature type="region of interest" description="Disordered" evidence="1">
    <location>
        <begin position="31"/>
        <end position="102"/>
    </location>
</feature>
<comment type="caution">
    <text evidence="2">The sequence shown here is derived from an EMBL/GenBank/DDBJ whole genome shotgun (WGS) entry which is preliminary data.</text>
</comment>
<sequence>MEESGEAVNNIKGMQVVSKGVETQLWSHTLHVDGRSTERSVGNSQKQAQLDKTNRVEKNAAEISNPNCKGDEVKPLRDTAGVVGSPGNPKSKSAEDSGDPVLSDKIQLQKKIQEANEGRFMYLHLT</sequence>